<dbReference type="AlphaFoldDB" id="A0A1M6PDG7"/>
<dbReference type="RefSeq" id="WP_072875801.1">
    <property type="nucleotide sequence ID" value="NZ_FOKU01000001.1"/>
</dbReference>
<evidence type="ECO:0000256" key="8">
    <source>
        <dbReference type="ARBA" id="ARBA00048141"/>
    </source>
</evidence>
<gene>
    <name evidence="9" type="primary">argB</name>
    <name evidence="11" type="ORF">SAMN04487891_101136</name>
    <name evidence="12" type="ORF">SAMN05216293_0138</name>
</gene>
<dbReference type="EMBL" id="FOKU01000001">
    <property type="protein sequence ID" value="SFB66632.1"/>
    <property type="molecule type" value="Genomic_DNA"/>
</dbReference>
<comment type="catalytic activity">
    <reaction evidence="8 9">
        <text>N-acetyl-L-glutamate + ATP = N-acetyl-L-glutamyl 5-phosphate + ADP</text>
        <dbReference type="Rhea" id="RHEA:14629"/>
        <dbReference type="ChEBI" id="CHEBI:30616"/>
        <dbReference type="ChEBI" id="CHEBI:44337"/>
        <dbReference type="ChEBI" id="CHEBI:57936"/>
        <dbReference type="ChEBI" id="CHEBI:456216"/>
        <dbReference type="EC" id="2.7.2.8"/>
    </reaction>
</comment>
<keyword evidence="5 9" id="KW-0547">Nucleotide-binding</keyword>
<feature type="site" description="Transition state stabilizer" evidence="9">
    <location>
        <position position="9"/>
    </location>
</feature>
<evidence type="ECO:0000256" key="1">
    <source>
        <dbReference type="ARBA" id="ARBA00004828"/>
    </source>
</evidence>
<keyword evidence="6 9" id="KW-0418">Kinase</keyword>
<dbReference type="GO" id="GO:0005524">
    <property type="term" value="F:ATP binding"/>
    <property type="evidence" value="ECO:0007669"/>
    <property type="project" value="UniProtKB-UniRule"/>
</dbReference>
<evidence type="ECO:0000256" key="3">
    <source>
        <dbReference type="ARBA" id="ARBA00022605"/>
    </source>
</evidence>
<dbReference type="PIRSF" id="PIRSF000728">
    <property type="entry name" value="NAGK"/>
    <property type="match status" value="1"/>
</dbReference>
<organism evidence="12 13">
    <name type="scientific">Flagellimonas taeanensis</name>
    <dbReference type="NCBI Taxonomy" id="1005926"/>
    <lineage>
        <taxon>Bacteria</taxon>
        <taxon>Pseudomonadati</taxon>
        <taxon>Bacteroidota</taxon>
        <taxon>Flavobacteriia</taxon>
        <taxon>Flavobacteriales</taxon>
        <taxon>Flavobacteriaceae</taxon>
        <taxon>Flagellimonas</taxon>
    </lineage>
</organism>
<comment type="caution">
    <text evidence="12">The sequence shown here is derived from an EMBL/GenBank/DDBJ whole genome shotgun (WGS) entry which is preliminary data.</text>
</comment>
<comment type="pathway">
    <text evidence="1 9">Amino-acid biosynthesis; L-arginine biosynthesis; N(2)-acetyl-L-ornithine from L-glutamate: step 2/4.</text>
</comment>
<feature type="binding site" evidence="9">
    <location>
        <position position="158"/>
    </location>
    <ligand>
        <name>substrate</name>
    </ligand>
</feature>
<keyword evidence="9" id="KW-0963">Cytoplasm</keyword>
<reference evidence="12 13" key="1">
    <citation type="submission" date="2016-11" db="EMBL/GenBank/DDBJ databases">
        <authorList>
            <person name="Varghese N."/>
            <person name="Submissions S."/>
        </authorList>
    </citation>
    <scope>NUCLEOTIDE SEQUENCE [LARGE SCALE GENOMIC DNA]</scope>
    <source>
        <strain evidence="12 13">CGMCC 1.12174</strain>
        <strain evidence="11 14">DSM 26351</strain>
    </source>
</reference>
<dbReference type="GO" id="GO:0005737">
    <property type="term" value="C:cytoplasm"/>
    <property type="evidence" value="ECO:0007669"/>
    <property type="project" value="UniProtKB-SubCell"/>
</dbReference>
<dbReference type="InterPro" id="IPR037528">
    <property type="entry name" value="ArgB"/>
</dbReference>
<dbReference type="CDD" id="cd04238">
    <property type="entry name" value="AAK_NAGK-like"/>
    <property type="match status" value="1"/>
</dbReference>
<evidence type="ECO:0000256" key="2">
    <source>
        <dbReference type="ARBA" id="ARBA00022571"/>
    </source>
</evidence>
<dbReference type="Gene3D" id="3.40.1160.10">
    <property type="entry name" value="Acetylglutamate kinase-like"/>
    <property type="match status" value="1"/>
</dbReference>
<dbReference type="HAMAP" id="MF_00082">
    <property type="entry name" value="ArgB"/>
    <property type="match status" value="1"/>
</dbReference>
<name>A0A1M6PDG7_9FLAO</name>
<evidence type="ECO:0000259" key="10">
    <source>
        <dbReference type="Pfam" id="PF00696"/>
    </source>
</evidence>
<evidence type="ECO:0000313" key="12">
    <source>
        <dbReference type="EMBL" id="SHK05967.1"/>
    </source>
</evidence>
<dbReference type="InterPro" id="IPR004662">
    <property type="entry name" value="AcgluKinase_fam"/>
</dbReference>
<dbReference type="PANTHER" id="PTHR23342">
    <property type="entry name" value="N-ACETYLGLUTAMATE SYNTHASE"/>
    <property type="match status" value="1"/>
</dbReference>
<dbReference type="Proteomes" id="UP000198940">
    <property type="component" value="Unassembled WGS sequence"/>
</dbReference>
<dbReference type="GO" id="GO:0003991">
    <property type="term" value="F:acetylglutamate kinase activity"/>
    <property type="evidence" value="ECO:0007669"/>
    <property type="project" value="UniProtKB-UniRule"/>
</dbReference>
<keyword evidence="3 9" id="KW-0028">Amino-acid biosynthesis</keyword>
<feature type="site" description="Transition state stabilizer" evidence="9">
    <location>
        <position position="224"/>
    </location>
</feature>
<dbReference type="Pfam" id="PF00696">
    <property type="entry name" value="AA_kinase"/>
    <property type="match status" value="1"/>
</dbReference>
<feature type="binding site" evidence="9">
    <location>
        <position position="63"/>
    </location>
    <ligand>
        <name>substrate</name>
    </ligand>
</feature>
<evidence type="ECO:0000256" key="6">
    <source>
        <dbReference type="ARBA" id="ARBA00022777"/>
    </source>
</evidence>
<dbReference type="InterPro" id="IPR001048">
    <property type="entry name" value="Asp/Glu/Uridylate_kinase"/>
</dbReference>
<dbReference type="EMBL" id="FRAT01000001">
    <property type="protein sequence ID" value="SHK05967.1"/>
    <property type="molecule type" value="Genomic_DNA"/>
</dbReference>
<keyword evidence="2 9" id="KW-0055">Arginine biosynthesis</keyword>
<keyword evidence="7 9" id="KW-0067">ATP-binding</keyword>
<comment type="subcellular location">
    <subcellularLocation>
        <location evidence="9">Cytoplasm</location>
    </subcellularLocation>
</comment>
<dbReference type="UniPathway" id="UPA00068">
    <property type="reaction ID" value="UER00107"/>
</dbReference>
<dbReference type="NCBIfam" id="TIGR00761">
    <property type="entry name" value="argB"/>
    <property type="match status" value="1"/>
</dbReference>
<dbReference type="InterPro" id="IPR036393">
    <property type="entry name" value="AceGlu_kinase-like_sf"/>
</dbReference>
<keyword evidence="14" id="KW-1185">Reference proteome</keyword>
<comment type="function">
    <text evidence="9">Catalyzes the ATP-dependent phosphorylation of N-acetyl-L-glutamate.</text>
</comment>
<evidence type="ECO:0000256" key="5">
    <source>
        <dbReference type="ARBA" id="ARBA00022741"/>
    </source>
</evidence>
<evidence type="ECO:0000313" key="13">
    <source>
        <dbReference type="Proteomes" id="UP000184031"/>
    </source>
</evidence>
<accession>A0A1M6PDG7</accession>
<dbReference type="GO" id="GO:0042450">
    <property type="term" value="P:L-arginine biosynthetic process via ornithine"/>
    <property type="evidence" value="ECO:0007669"/>
    <property type="project" value="UniProtKB-UniRule"/>
</dbReference>
<keyword evidence="4 9" id="KW-0808">Transferase</keyword>
<dbReference type="PANTHER" id="PTHR23342:SF0">
    <property type="entry name" value="N-ACETYLGLUTAMATE SYNTHASE, MITOCHONDRIAL"/>
    <property type="match status" value="1"/>
</dbReference>
<proteinExistence type="inferred from homology"/>
<dbReference type="OrthoDB" id="9803155at2"/>
<feature type="binding site" evidence="9">
    <location>
        <begin position="41"/>
        <end position="42"/>
    </location>
    <ligand>
        <name>substrate</name>
    </ligand>
</feature>
<evidence type="ECO:0000256" key="4">
    <source>
        <dbReference type="ARBA" id="ARBA00022679"/>
    </source>
</evidence>
<protein>
    <recommendedName>
        <fullName evidence="9">Acetylglutamate kinase</fullName>
        <ecNumber evidence="9">2.7.2.8</ecNumber>
    </recommendedName>
    <alternativeName>
        <fullName evidence="9">N-acetyl-L-glutamate 5-phosphotransferase</fullName>
    </alternativeName>
    <alternativeName>
        <fullName evidence="9">NAG kinase</fullName>
        <shortName evidence="9">NAGK</shortName>
    </alternativeName>
</protein>
<dbReference type="STRING" id="1055723.SAMN05216293_0138"/>
<dbReference type="EC" id="2.7.2.8" evidence="9"/>
<evidence type="ECO:0000256" key="9">
    <source>
        <dbReference type="HAMAP-Rule" id="MF_00082"/>
    </source>
</evidence>
<comment type="similarity">
    <text evidence="9">Belongs to the acetylglutamate kinase family. ArgB subfamily.</text>
</comment>
<evidence type="ECO:0000313" key="14">
    <source>
        <dbReference type="Proteomes" id="UP000198940"/>
    </source>
</evidence>
<feature type="domain" description="Aspartate/glutamate/uridylate kinase" evidence="10">
    <location>
        <begin position="5"/>
        <end position="243"/>
    </location>
</feature>
<evidence type="ECO:0000256" key="7">
    <source>
        <dbReference type="ARBA" id="ARBA00022840"/>
    </source>
</evidence>
<dbReference type="SUPFAM" id="SSF53633">
    <property type="entry name" value="Carbamate kinase-like"/>
    <property type="match status" value="1"/>
</dbReference>
<dbReference type="Proteomes" id="UP000184031">
    <property type="component" value="Unassembled WGS sequence"/>
</dbReference>
<evidence type="ECO:0000313" key="11">
    <source>
        <dbReference type="EMBL" id="SFB66632.1"/>
    </source>
</evidence>
<sequence length="259" mass="28069">MKQKLSVVKIGGNLIEDPEGFEHVLDLFSKMDGNKILVHGGGNKTTEMSQKMGIEPKMINGRRITDADTLDIAIMIYGGLVSKKIVAQLQALGTDAIGMSGADANAIRAHKRPVIKVDFGLVGDVDSVNAYGIFKLLQAGFTPIFCALTHDGKGQLLNTNADTIAAEIAISMSDQFDTTLYYCFEKKGVLQDVEDENSVIHHIDSKGYDELLAYGIISDGMLPKMHNCFHALKNNVSRVCVGNSSMLEAGNPEYTTLTL</sequence>